<evidence type="ECO:0008006" key="4">
    <source>
        <dbReference type="Google" id="ProtNLM"/>
    </source>
</evidence>
<dbReference type="Proteomes" id="UP000184041">
    <property type="component" value="Unassembled WGS sequence"/>
</dbReference>
<evidence type="ECO:0000256" key="1">
    <source>
        <dbReference type="SAM" id="SignalP"/>
    </source>
</evidence>
<proteinExistence type="predicted"/>
<reference evidence="2 3" key="1">
    <citation type="submission" date="2016-11" db="EMBL/GenBank/DDBJ databases">
        <authorList>
            <person name="Jaros S."/>
            <person name="Januszkiewicz K."/>
            <person name="Wedrychowicz H."/>
        </authorList>
    </citation>
    <scope>NUCLEOTIDE SEQUENCE [LARGE SCALE GENOMIC DNA]</scope>
    <source>
        <strain evidence="2 3">DSM 21986</strain>
    </source>
</reference>
<dbReference type="OrthoDB" id="1404180at2"/>
<protein>
    <recommendedName>
        <fullName evidence="4">WG containing repeat-containing protein</fullName>
    </recommendedName>
</protein>
<feature type="chain" id="PRO_5012883699" description="WG containing repeat-containing protein" evidence="1">
    <location>
        <begin position="29"/>
        <end position="422"/>
    </location>
</feature>
<keyword evidence="1" id="KW-0732">Signal</keyword>
<evidence type="ECO:0000313" key="3">
    <source>
        <dbReference type="Proteomes" id="UP000184041"/>
    </source>
</evidence>
<dbReference type="STRING" id="1194090.SAMN05443144_12531"/>
<dbReference type="RefSeq" id="WP_139240370.1">
    <property type="nucleotide sequence ID" value="NZ_FQUS01000025.1"/>
</dbReference>
<sequence length="422" mass="47235">MTISLPAIRNFTKRSGLLLMAMVMLALAVTSCDDNSVTDSDPDPEPEEELYAVYWRLQTPDGRTNYVSLVNDLMEAGEVDPAEALEVPGQSRFYAQPQAGYFFTGNGETLTFTRYNIPEEGKSFEEGEKFSLANEGVTSLQARTVFLSDTKAYYIDNTQGQIVIFNPEEMAITGSFDLPEEFATGYQGYSTQLGFNGYQLNGNRLSIPVGWVNFEAATHLDKTGLAIVDTEADQVISYTEDTRCALATEPAFMPNGDVYYGQSERYHFSRQARQKDKAGCILRKEAGADGFDQDFDPYFIDQIEGKEVGLSLFNAPTEGNGYVRVLDTDQLEWSENVEGITYYDTVWETYEINLSKNEVIGKVDRPLGPSYAEQPFLINEDFYGTLKVNDEGEHRVIKYAPDGSYEEGLTTPGYISNLVRLR</sequence>
<dbReference type="AlphaFoldDB" id="A0A1M5J193"/>
<accession>A0A1M5J193</accession>
<evidence type="ECO:0000313" key="2">
    <source>
        <dbReference type="EMBL" id="SHG34000.1"/>
    </source>
</evidence>
<gene>
    <name evidence="2" type="ORF">SAMN05443144_12531</name>
</gene>
<keyword evidence="3" id="KW-1185">Reference proteome</keyword>
<organism evidence="2 3">
    <name type="scientific">Fodinibius roseus</name>
    <dbReference type="NCBI Taxonomy" id="1194090"/>
    <lineage>
        <taxon>Bacteria</taxon>
        <taxon>Pseudomonadati</taxon>
        <taxon>Balneolota</taxon>
        <taxon>Balneolia</taxon>
        <taxon>Balneolales</taxon>
        <taxon>Balneolaceae</taxon>
        <taxon>Fodinibius</taxon>
    </lineage>
</organism>
<name>A0A1M5J193_9BACT</name>
<dbReference type="EMBL" id="FQUS01000025">
    <property type="protein sequence ID" value="SHG34000.1"/>
    <property type="molecule type" value="Genomic_DNA"/>
</dbReference>
<feature type="signal peptide" evidence="1">
    <location>
        <begin position="1"/>
        <end position="28"/>
    </location>
</feature>